<dbReference type="InterPro" id="IPR010905">
    <property type="entry name" value="Glyco_hydro_88"/>
</dbReference>
<dbReference type="RefSeq" id="WP_188553066.1">
    <property type="nucleotide sequence ID" value="NZ_BMGT01000001.1"/>
</dbReference>
<dbReference type="Pfam" id="PF07470">
    <property type="entry name" value="Glyco_hydro_88"/>
    <property type="match status" value="1"/>
</dbReference>
<reference evidence="2" key="1">
    <citation type="journal article" date="2014" name="Int. J. Syst. Evol. Microbiol.">
        <title>Complete genome sequence of Corynebacterium casei LMG S-19264T (=DSM 44701T), isolated from a smear-ripened cheese.</title>
        <authorList>
            <consortium name="US DOE Joint Genome Institute (JGI-PGF)"/>
            <person name="Walter F."/>
            <person name="Albersmeier A."/>
            <person name="Kalinowski J."/>
            <person name="Ruckert C."/>
        </authorList>
    </citation>
    <scope>NUCLEOTIDE SEQUENCE</scope>
    <source>
        <strain evidence="2">CGMCC 1.12997</strain>
    </source>
</reference>
<keyword evidence="1 2" id="KW-0378">Hydrolase</keyword>
<name>A0A917H8B8_9BACT</name>
<comment type="caution">
    <text evidence="2">The sequence shown here is derived from an EMBL/GenBank/DDBJ whole genome shotgun (WGS) entry which is preliminary data.</text>
</comment>
<dbReference type="InterPro" id="IPR008928">
    <property type="entry name" value="6-hairpin_glycosidase_sf"/>
</dbReference>
<dbReference type="GO" id="GO:0005975">
    <property type="term" value="P:carbohydrate metabolic process"/>
    <property type="evidence" value="ECO:0007669"/>
    <property type="project" value="InterPro"/>
</dbReference>
<dbReference type="Gene3D" id="1.50.10.10">
    <property type="match status" value="1"/>
</dbReference>
<dbReference type="GO" id="GO:0016787">
    <property type="term" value="F:hydrolase activity"/>
    <property type="evidence" value="ECO:0007669"/>
    <property type="project" value="UniProtKB-KW"/>
</dbReference>
<organism evidence="2 3">
    <name type="scientific">Edaphobacter dinghuensis</name>
    <dbReference type="NCBI Taxonomy" id="1560005"/>
    <lineage>
        <taxon>Bacteria</taxon>
        <taxon>Pseudomonadati</taxon>
        <taxon>Acidobacteriota</taxon>
        <taxon>Terriglobia</taxon>
        <taxon>Terriglobales</taxon>
        <taxon>Acidobacteriaceae</taxon>
        <taxon>Edaphobacter</taxon>
    </lineage>
</organism>
<evidence type="ECO:0000313" key="3">
    <source>
        <dbReference type="Proteomes" id="UP000647241"/>
    </source>
</evidence>
<dbReference type="InterPro" id="IPR052043">
    <property type="entry name" value="PolySaccharide_Degr_Enz"/>
</dbReference>
<gene>
    <name evidence="2" type="ORF">GCM10011585_10800</name>
</gene>
<dbReference type="AlphaFoldDB" id="A0A917H8B8"/>
<evidence type="ECO:0000256" key="1">
    <source>
        <dbReference type="ARBA" id="ARBA00022801"/>
    </source>
</evidence>
<dbReference type="EMBL" id="BMGT01000001">
    <property type="protein sequence ID" value="GGG70496.1"/>
    <property type="molecule type" value="Genomic_DNA"/>
</dbReference>
<accession>A0A917H8B8</accession>
<keyword evidence="3" id="KW-1185">Reference proteome</keyword>
<reference evidence="2" key="2">
    <citation type="submission" date="2020-09" db="EMBL/GenBank/DDBJ databases">
        <authorList>
            <person name="Sun Q."/>
            <person name="Zhou Y."/>
        </authorList>
    </citation>
    <scope>NUCLEOTIDE SEQUENCE</scope>
    <source>
        <strain evidence="2">CGMCC 1.12997</strain>
    </source>
</reference>
<evidence type="ECO:0000313" key="2">
    <source>
        <dbReference type="EMBL" id="GGG70496.1"/>
    </source>
</evidence>
<proteinExistence type="predicted"/>
<dbReference type="InterPro" id="IPR012341">
    <property type="entry name" value="6hp_glycosidase-like_sf"/>
</dbReference>
<dbReference type="Proteomes" id="UP000647241">
    <property type="component" value="Unassembled WGS sequence"/>
</dbReference>
<dbReference type="PANTHER" id="PTHR33886">
    <property type="entry name" value="UNSATURATED RHAMNOGALACTURONAN HYDROLASE (EUROFUNG)"/>
    <property type="match status" value="1"/>
</dbReference>
<protein>
    <submittedName>
        <fullName evidence="2">Glycosyl hydrolase</fullName>
    </submittedName>
</protein>
<dbReference type="PANTHER" id="PTHR33886:SF8">
    <property type="entry name" value="UNSATURATED RHAMNOGALACTURONAN HYDROLASE (EUROFUNG)"/>
    <property type="match status" value="1"/>
</dbReference>
<sequence length="410" mass="46303">MNRRKVLARVGWGWLLIAVLGIVASAWGQVDATQSSLKSRKLPADLSRAVVETTMNEYPASTSLGNWGYTQALYLYGEYLVYERTHDPRYLAYIKSWADAHVDADGKIDKPINALDYMLPGNLMLVLYRETGEAKYKAAATEIWDRLRTTYPRTSDGGLWHATTRQHQLWLDGTYMALPFMVHYGDDFGQQKYAYDEASKQLLLYASHLNDPASGLLFHAYDESGTQKWADPATHHSSIFWARSIGWYGMALVDVLEKMPADHPNRPKLIALVRQLVQAYARYQDPHTGLWYNVVNKPQQPGNWLETSASSMYVYTISKAVQHGYVSRKYQKVACKGYRGVLSEISSNTAGGVEIANICIGTNVGDLQFYLDRPRKTNDEHGLGAFLIMNEQMRNAPCVAKIRAKEAKAR</sequence>
<dbReference type="SUPFAM" id="SSF48208">
    <property type="entry name" value="Six-hairpin glycosidases"/>
    <property type="match status" value="1"/>
</dbReference>